<reference evidence="1 2" key="1">
    <citation type="journal article" date="2023" name="G3 (Bethesda)">
        <title>A chromosome-length genome assembly and annotation of blackberry (Rubus argutus, cv. 'Hillquist').</title>
        <authorList>
            <person name="Bruna T."/>
            <person name="Aryal R."/>
            <person name="Dudchenko O."/>
            <person name="Sargent D.J."/>
            <person name="Mead D."/>
            <person name="Buti M."/>
            <person name="Cavallini A."/>
            <person name="Hytonen T."/>
            <person name="Andres J."/>
            <person name="Pham M."/>
            <person name="Weisz D."/>
            <person name="Mascagni F."/>
            <person name="Usai G."/>
            <person name="Natali L."/>
            <person name="Bassil N."/>
            <person name="Fernandez G.E."/>
            <person name="Lomsadze A."/>
            <person name="Armour M."/>
            <person name="Olukolu B."/>
            <person name="Poorten T."/>
            <person name="Britton C."/>
            <person name="Davik J."/>
            <person name="Ashrafi H."/>
            <person name="Aiden E.L."/>
            <person name="Borodovsky M."/>
            <person name="Worthington M."/>
        </authorList>
    </citation>
    <scope>NUCLEOTIDE SEQUENCE [LARGE SCALE GENOMIC DNA]</scope>
    <source>
        <strain evidence="1">PI 553951</strain>
    </source>
</reference>
<proteinExistence type="predicted"/>
<keyword evidence="2" id="KW-1185">Reference proteome</keyword>
<comment type="caution">
    <text evidence="1">The sequence shown here is derived from an EMBL/GenBank/DDBJ whole genome shotgun (WGS) entry which is preliminary data.</text>
</comment>
<dbReference type="Proteomes" id="UP001457282">
    <property type="component" value="Unassembled WGS sequence"/>
</dbReference>
<organism evidence="1 2">
    <name type="scientific">Rubus argutus</name>
    <name type="common">Southern blackberry</name>
    <dbReference type="NCBI Taxonomy" id="59490"/>
    <lineage>
        <taxon>Eukaryota</taxon>
        <taxon>Viridiplantae</taxon>
        <taxon>Streptophyta</taxon>
        <taxon>Embryophyta</taxon>
        <taxon>Tracheophyta</taxon>
        <taxon>Spermatophyta</taxon>
        <taxon>Magnoliopsida</taxon>
        <taxon>eudicotyledons</taxon>
        <taxon>Gunneridae</taxon>
        <taxon>Pentapetalae</taxon>
        <taxon>rosids</taxon>
        <taxon>fabids</taxon>
        <taxon>Rosales</taxon>
        <taxon>Rosaceae</taxon>
        <taxon>Rosoideae</taxon>
        <taxon>Rosoideae incertae sedis</taxon>
        <taxon>Rubus</taxon>
    </lineage>
</organism>
<name>A0AAW1Y142_RUBAR</name>
<evidence type="ECO:0000313" key="2">
    <source>
        <dbReference type="Proteomes" id="UP001457282"/>
    </source>
</evidence>
<dbReference type="EMBL" id="JBEDUW010000002">
    <property type="protein sequence ID" value="KAK9942559.1"/>
    <property type="molecule type" value="Genomic_DNA"/>
</dbReference>
<accession>A0AAW1Y142</accession>
<sequence>MLRLKRKRESLALYSKPAVIEGDAEEKGDHGLGPRGGRCREEACGGLGWAVSGDGLGSLGLTSVVAGQRGTGLDRWRAGLALIDGETRRRL</sequence>
<evidence type="ECO:0000313" key="1">
    <source>
        <dbReference type="EMBL" id="KAK9942559.1"/>
    </source>
</evidence>
<dbReference type="AlphaFoldDB" id="A0AAW1Y142"/>
<gene>
    <name evidence="1" type="ORF">M0R45_008217</name>
</gene>
<protein>
    <submittedName>
        <fullName evidence="1">Uncharacterized protein</fullName>
    </submittedName>
</protein>